<evidence type="ECO:0000256" key="6">
    <source>
        <dbReference type="RuleBase" id="RU361235"/>
    </source>
</evidence>
<evidence type="ECO:0000259" key="7">
    <source>
        <dbReference type="Pfam" id="PF00135"/>
    </source>
</evidence>
<evidence type="ECO:0000256" key="4">
    <source>
        <dbReference type="ARBA" id="ARBA00023157"/>
    </source>
</evidence>
<evidence type="ECO:0000256" key="3">
    <source>
        <dbReference type="ARBA" id="ARBA00022801"/>
    </source>
</evidence>
<keyword evidence="5" id="KW-0325">Glycoprotein</keyword>
<dbReference type="InterPro" id="IPR029058">
    <property type="entry name" value="AB_hydrolase_fold"/>
</dbReference>
<dbReference type="GO" id="GO:0052689">
    <property type="term" value="F:carboxylic ester hydrolase activity"/>
    <property type="evidence" value="ECO:0007669"/>
    <property type="project" value="UniProtKB-KW"/>
</dbReference>
<keyword evidence="2" id="KW-0719">Serine esterase</keyword>
<evidence type="ECO:0000313" key="8">
    <source>
        <dbReference type="EMBL" id="EAT44289.1"/>
    </source>
</evidence>
<gene>
    <name evidence="8" type="ORF">AaeL_AAEL004341</name>
</gene>
<dbReference type="OMA" id="CMSETSK"/>
<dbReference type="PANTHER" id="PTHR43142">
    <property type="entry name" value="CARBOXYLIC ESTER HYDROLASE"/>
    <property type="match status" value="1"/>
</dbReference>
<dbReference type="PROSITE" id="PS00122">
    <property type="entry name" value="CARBOXYLESTERASE_B_1"/>
    <property type="match status" value="1"/>
</dbReference>
<dbReference type="KEGG" id="aag:5564575"/>
<keyword evidence="3 6" id="KW-0378">Hydrolase</keyword>
<dbReference type="SUPFAM" id="SSF53474">
    <property type="entry name" value="alpha/beta-Hydrolases"/>
    <property type="match status" value="1"/>
</dbReference>
<evidence type="ECO:0000256" key="1">
    <source>
        <dbReference type="ARBA" id="ARBA00005964"/>
    </source>
</evidence>
<feature type="domain" description="Carboxylesterase type B" evidence="7">
    <location>
        <begin position="19"/>
        <end position="538"/>
    </location>
</feature>
<protein>
    <recommendedName>
        <fullName evidence="6">Carboxylic ester hydrolase</fullName>
        <ecNumber evidence="6">3.1.1.-</ecNumber>
    </recommendedName>
</protein>
<evidence type="ECO:0000256" key="5">
    <source>
        <dbReference type="ARBA" id="ARBA00023180"/>
    </source>
</evidence>
<dbReference type="Proteomes" id="UP000682892">
    <property type="component" value="Unassembled WGS sequence"/>
</dbReference>
<organism evidence="8 9">
    <name type="scientific">Aedes aegypti</name>
    <name type="common">Yellowfever mosquito</name>
    <name type="synonym">Culex aegypti</name>
    <dbReference type="NCBI Taxonomy" id="7159"/>
    <lineage>
        <taxon>Eukaryota</taxon>
        <taxon>Metazoa</taxon>
        <taxon>Ecdysozoa</taxon>
        <taxon>Arthropoda</taxon>
        <taxon>Hexapoda</taxon>
        <taxon>Insecta</taxon>
        <taxon>Pterygota</taxon>
        <taxon>Neoptera</taxon>
        <taxon>Endopterygota</taxon>
        <taxon>Diptera</taxon>
        <taxon>Nematocera</taxon>
        <taxon>Culicoidea</taxon>
        <taxon>Culicidae</taxon>
        <taxon>Culicinae</taxon>
        <taxon>Aedini</taxon>
        <taxon>Aedes</taxon>
        <taxon>Stegomyia</taxon>
    </lineage>
</organism>
<dbReference type="HOGENOM" id="CLU_006586_13_2_1"/>
<sequence>MVMRRSTAGGDPASTLNRKIVTLRQGMVNGVRDKLPNGSEYYYFKGIPYARPPVGELRFEAPVPLDKFPASVLDCSQERSNCLGMNLLTRKISGREDGLYLNVYTPVLPTRGQTAPKLPVMVFVHGGGMIGGSGDSLLYNPNYMVEEGVVFVTMNYRVGVLGLLCLPDAGIYGNGDLKDQLMALQWVNENIDKFGGDPANVTLFGSSSGGSCVGLHCMSETSKKYFHKAILQCGHHMCDFTYGTEMVRKARDLAKLFGYTGTCDKEALQVLKNVSAEQLVEKQFAVLSPRELKLEEIYHIPFAHVIERQGSKGAVLTKNPMELIRSPGTFIMPVIIGTNDAEGSLELKNMLRHLEDYDAEVERLIPRSVKVDILGPEAKQVGEEIKQSFFDGKALTQTDIQDISLYVSEKNSITSYILSYFGSMIQQNPKIYQFFFAFDGALNNGKIIAKLPHLKGAGHMDELFYMFSSSTIAEVPESDKAYQMRKTMVRMWTNFAKYSEPTPASDSSLQFRWDPIPVLDPSEAHAFKLEYLKIDQVPQMSAPNPERLSLWLRLHEKYNGHITNLPYPIDDMNVPEATLE</sequence>
<reference evidence="8" key="1">
    <citation type="submission" date="2005-10" db="EMBL/GenBank/DDBJ databases">
        <authorList>
            <person name="Loftus B.J."/>
            <person name="Nene V.M."/>
            <person name="Hannick L.I."/>
            <person name="Bidwell S."/>
            <person name="Haas B."/>
            <person name="Amedeo P."/>
            <person name="Orvis J."/>
            <person name="Wortman J.R."/>
            <person name="White O.R."/>
            <person name="Salzberg S."/>
            <person name="Shumway M."/>
            <person name="Koo H."/>
            <person name="Zhao Y."/>
            <person name="Holmes M."/>
            <person name="Miller J."/>
            <person name="Schatz M."/>
            <person name="Pop M."/>
            <person name="Pai G."/>
            <person name="Utterback T."/>
            <person name="Rogers Y.-H."/>
            <person name="Kravitz S."/>
            <person name="Fraser C.M."/>
        </authorList>
    </citation>
    <scope>NUCLEOTIDE SEQUENCE</scope>
    <source>
        <strain evidence="8">Liverpool</strain>
    </source>
</reference>
<name>A0A1S4F7B2_AEDAE</name>
<dbReference type="Pfam" id="PF00135">
    <property type="entry name" value="COesterase"/>
    <property type="match status" value="1"/>
</dbReference>
<dbReference type="AlphaFoldDB" id="A0A1S4F7B2"/>
<feature type="non-terminal residue" evidence="8">
    <location>
        <position position="1"/>
    </location>
</feature>
<proteinExistence type="inferred from homology"/>
<reference evidence="8" key="2">
    <citation type="journal article" date="2007" name="Science">
        <title>Genome sequence of Aedes aegypti, a major arbovirus vector.</title>
        <authorList>
            <person name="Nene V."/>
            <person name="Wortman J.R."/>
            <person name="Lawson D."/>
            <person name="Haas B."/>
            <person name="Kodira C."/>
            <person name="Tu Z.J."/>
            <person name="Loftus B."/>
            <person name="Xi Z."/>
            <person name="Megy K."/>
            <person name="Grabherr M."/>
            <person name="Ren Q."/>
            <person name="Zdobnov E.M."/>
            <person name="Lobo N.F."/>
            <person name="Campbell K.S."/>
            <person name="Brown S.E."/>
            <person name="Bonaldo M.F."/>
            <person name="Zhu J."/>
            <person name="Sinkins S.P."/>
            <person name="Hogenkamp D.G."/>
            <person name="Amedeo P."/>
            <person name="Arensburger P."/>
            <person name="Atkinson P.W."/>
            <person name="Bidwell S."/>
            <person name="Biedler J."/>
            <person name="Birney E."/>
            <person name="Bruggner R.V."/>
            <person name="Costas J."/>
            <person name="Coy M.R."/>
            <person name="Crabtree J."/>
            <person name="Crawford M."/>
            <person name="Debruyn B."/>
            <person name="Decaprio D."/>
            <person name="Eiglmeier K."/>
            <person name="Eisenstadt E."/>
            <person name="El-Dorry H."/>
            <person name="Gelbart W.M."/>
            <person name="Gomes S.L."/>
            <person name="Hammond M."/>
            <person name="Hannick L.I."/>
            <person name="Hogan J.R."/>
            <person name="Holmes M.H."/>
            <person name="Jaffe D."/>
            <person name="Johnston J.S."/>
            <person name="Kennedy R.C."/>
            <person name="Koo H."/>
            <person name="Kravitz S."/>
            <person name="Kriventseva E.V."/>
            <person name="Kulp D."/>
            <person name="Labutti K."/>
            <person name="Lee E."/>
            <person name="Li S."/>
            <person name="Lovin D.D."/>
            <person name="Mao C."/>
            <person name="Mauceli E."/>
            <person name="Menck C.F."/>
            <person name="Miller J.R."/>
            <person name="Montgomery P."/>
            <person name="Mori A."/>
            <person name="Nascimento A.L."/>
            <person name="Naveira H.F."/>
            <person name="Nusbaum C."/>
            <person name="O'leary S."/>
            <person name="Orvis J."/>
            <person name="Pertea M."/>
            <person name="Quesneville H."/>
            <person name="Reidenbach K.R."/>
            <person name="Rogers Y.H."/>
            <person name="Roth C.W."/>
            <person name="Schneider J.R."/>
            <person name="Schatz M."/>
            <person name="Shumway M."/>
            <person name="Stanke M."/>
            <person name="Stinson E.O."/>
            <person name="Tubio J.M."/>
            <person name="Vanzee J.P."/>
            <person name="Verjovski-Almeida S."/>
            <person name="Werner D."/>
            <person name="White O."/>
            <person name="Wyder S."/>
            <person name="Zeng Q."/>
            <person name="Zhao Q."/>
            <person name="Zhao Y."/>
            <person name="Hill C.A."/>
            <person name="Raikhel A.S."/>
            <person name="Soares M.B."/>
            <person name="Knudson D.L."/>
            <person name="Lee N.H."/>
            <person name="Galagan J."/>
            <person name="Salzberg S.L."/>
            <person name="Paulsen I.T."/>
            <person name="Dimopoulos G."/>
            <person name="Collins F.H."/>
            <person name="Birren B."/>
            <person name="Fraser-Liggett C.M."/>
            <person name="Severson D.W."/>
        </authorList>
    </citation>
    <scope>NUCLEOTIDE SEQUENCE [LARGE SCALE GENOMIC DNA]</scope>
    <source>
        <strain evidence="8">Liverpool</strain>
    </source>
</reference>
<dbReference type="OrthoDB" id="408631at2759"/>
<evidence type="ECO:0000256" key="2">
    <source>
        <dbReference type="ARBA" id="ARBA00022487"/>
    </source>
</evidence>
<dbReference type="Gene3D" id="3.40.50.1820">
    <property type="entry name" value="alpha/beta hydrolase"/>
    <property type="match status" value="1"/>
</dbReference>
<dbReference type="InterPro" id="IPR019826">
    <property type="entry name" value="Carboxylesterase_B_AS"/>
</dbReference>
<keyword evidence="4" id="KW-1015">Disulfide bond</keyword>
<dbReference type="EMBL" id="CH477300">
    <property type="protein sequence ID" value="EAT44289.1"/>
    <property type="molecule type" value="Genomic_DNA"/>
</dbReference>
<reference evidence="8" key="3">
    <citation type="submission" date="2012-09" db="EMBL/GenBank/DDBJ databases">
        <authorList>
            <consortium name="VectorBase"/>
        </authorList>
    </citation>
    <scope>NUCLEOTIDE SEQUENCE</scope>
    <source>
        <strain evidence="8">Liverpool</strain>
    </source>
</reference>
<accession>A0A1S4F7B2</accession>
<dbReference type="EC" id="3.1.1.-" evidence="6"/>
<evidence type="ECO:0000313" key="9">
    <source>
        <dbReference type="Proteomes" id="UP000682892"/>
    </source>
</evidence>
<comment type="similarity">
    <text evidence="1 6">Belongs to the type-B carboxylesterase/lipase family.</text>
</comment>
<dbReference type="PANTHER" id="PTHR43142:SF1">
    <property type="entry name" value="CARBOXYLIC ESTER HYDROLASE"/>
    <property type="match status" value="1"/>
</dbReference>
<dbReference type="InterPro" id="IPR002018">
    <property type="entry name" value="CarbesteraseB"/>
</dbReference>